<evidence type="ECO:0000256" key="12">
    <source>
        <dbReference type="ARBA" id="ARBA00034617"/>
    </source>
</evidence>
<dbReference type="GO" id="GO:0005829">
    <property type="term" value="C:cytosol"/>
    <property type="evidence" value="ECO:0007669"/>
    <property type="project" value="TreeGrafter"/>
</dbReference>
<dbReference type="Gene3D" id="3.40.50.300">
    <property type="entry name" value="P-loop containing nucleotide triphosphate hydrolases"/>
    <property type="match status" value="3"/>
</dbReference>
<dbReference type="STRING" id="292462.AWC05_25725"/>
<gene>
    <name evidence="18" type="ORF">AWC05_25725</name>
</gene>
<dbReference type="GO" id="GO:0000725">
    <property type="term" value="P:recombinational repair"/>
    <property type="evidence" value="ECO:0007669"/>
    <property type="project" value="TreeGrafter"/>
</dbReference>
<comment type="similarity">
    <text evidence="1">Belongs to the helicase family. UvrD subfamily.</text>
</comment>
<dbReference type="InterPro" id="IPR014016">
    <property type="entry name" value="UvrD-like_ATP-bd"/>
</dbReference>
<dbReference type="InterPro" id="IPR011335">
    <property type="entry name" value="Restrct_endonuc-II-like"/>
</dbReference>
<comment type="catalytic activity">
    <reaction evidence="12">
        <text>Couples ATP hydrolysis with the unwinding of duplex DNA by translocating in the 3'-5' direction.</text>
        <dbReference type="EC" id="5.6.2.4"/>
    </reaction>
</comment>
<comment type="caution">
    <text evidence="18">The sequence shown here is derived from an EMBL/GenBank/DDBJ whole genome shotgun (WGS) entry which is preliminary data.</text>
</comment>
<keyword evidence="8 15" id="KW-0067">ATP-binding</keyword>
<dbReference type="Pfam" id="PF13361">
    <property type="entry name" value="UvrD_C"/>
    <property type="match status" value="2"/>
</dbReference>
<protein>
    <recommendedName>
        <fullName evidence="13">DNA 3'-5' helicase</fullName>
        <ecNumber evidence="13">5.6.2.4</ecNumber>
    </recommendedName>
</protein>
<dbReference type="AlphaFoldDB" id="A0A1X1U4W7"/>
<evidence type="ECO:0000256" key="1">
    <source>
        <dbReference type="ARBA" id="ARBA00009922"/>
    </source>
</evidence>
<feature type="binding site" evidence="15">
    <location>
        <begin position="81"/>
        <end position="88"/>
    </location>
    <ligand>
        <name>ATP</name>
        <dbReference type="ChEBI" id="CHEBI:30616"/>
    </ligand>
</feature>
<dbReference type="SUPFAM" id="SSF52540">
    <property type="entry name" value="P-loop containing nucleoside triphosphate hydrolases"/>
    <property type="match status" value="1"/>
</dbReference>
<organism evidence="18 19">
    <name type="scientific">Mycobacterium florentinum</name>
    <dbReference type="NCBI Taxonomy" id="292462"/>
    <lineage>
        <taxon>Bacteria</taxon>
        <taxon>Bacillati</taxon>
        <taxon>Actinomycetota</taxon>
        <taxon>Actinomycetes</taxon>
        <taxon>Mycobacteriales</taxon>
        <taxon>Mycobacteriaceae</taxon>
        <taxon>Mycobacterium</taxon>
        <taxon>Mycobacterium simiae complex</taxon>
    </lineage>
</organism>
<reference evidence="18 19" key="1">
    <citation type="submission" date="2016-01" db="EMBL/GenBank/DDBJ databases">
        <title>The new phylogeny of the genus Mycobacterium.</title>
        <authorList>
            <person name="Tarcisio F."/>
            <person name="Conor M."/>
            <person name="Antonella G."/>
            <person name="Elisabetta G."/>
            <person name="Giulia F.S."/>
            <person name="Sara T."/>
            <person name="Anna F."/>
            <person name="Clotilde B."/>
            <person name="Roberto B."/>
            <person name="Veronica D.S."/>
            <person name="Fabio R."/>
            <person name="Monica P."/>
            <person name="Olivier J."/>
            <person name="Enrico T."/>
            <person name="Nicola S."/>
        </authorList>
    </citation>
    <scope>NUCLEOTIDE SEQUENCE [LARGE SCALE GENOMIC DNA]</scope>
    <source>
        <strain evidence="18 19">DSM 44852</strain>
    </source>
</reference>
<dbReference type="Gene3D" id="1.10.10.160">
    <property type="match status" value="1"/>
</dbReference>
<dbReference type="GO" id="GO:0043138">
    <property type="term" value="F:3'-5' DNA helicase activity"/>
    <property type="evidence" value="ECO:0007669"/>
    <property type="project" value="UniProtKB-EC"/>
</dbReference>
<name>A0A1X1U4W7_MYCFL</name>
<dbReference type="SUPFAM" id="SSF52980">
    <property type="entry name" value="Restriction endonuclease-like"/>
    <property type="match status" value="1"/>
</dbReference>
<comment type="catalytic activity">
    <reaction evidence="14">
        <text>ATP + H2O = ADP + phosphate + H(+)</text>
        <dbReference type="Rhea" id="RHEA:13065"/>
        <dbReference type="ChEBI" id="CHEBI:15377"/>
        <dbReference type="ChEBI" id="CHEBI:15378"/>
        <dbReference type="ChEBI" id="CHEBI:30616"/>
        <dbReference type="ChEBI" id="CHEBI:43474"/>
        <dbReference type="ChEBI" id="CHEBI:456216"/>
        <dbReference type="EC" id="5.6.2.4"/>
    </reaction>
</comment>
<keyword evidence="2" id="KW-0540">Nuclease</keyword>
<evidence type="ECO:0000256" key="7">
    <source>
        <dbReference type="ARBA" id="ARBA00022839"/>
    </source>
</evidence>
<dbReference type="InterPro" id="IPR013986">
    <property type="entry name" value="DExx_box_DNA_helicase_dom_sf"/>
</dbReference>
<dbReference type="Proteomes" id="UP000193010">
    <property type="component" value="Unassembled WGS sequence"/>
</dbReference>
<keyword evidence="5 15" id="KW-0378">Hydrolase</keyword>
<keyword evidence="19" id="KW-1185">Reference proteome</keyword>
<evidence type="ECO:0000256" key="5">
    <source>
        <dbReference type="ARBA" id="ARBA00022801"/>
    </source>
</evidence>
<sequence>MARPRHARGRRDRRSTIRRPAQRRLLALPGPSVVPGLRRRFGVMTPRYSPDELASALGLFPPTAEQAAVIAAPPGPLVVIAGAGAGKTETMAARVVWLIANGYAEPGQVLGLTFTRKAAGQLLRRVRSRLARLAGIGLGTAGTVTLESAGAPAVSTYHAFAGSLLRDYGLLLSIEPDTRLLSETELWQLAFDVVNGYGGQLSTDKTPAAVTSMVLRLWGQLTEHLVDTGQLRDTHLELERLVHALPAGPYQRDRGPSQWLLRLLAAQTERTELVPLLDALQERMRSAKVMDFGVQMASAARLAANFPQVGEDLRNRYRVVLLDEYQDTGHAQRIALSALFGGGVDDGLALTAVGDPIQSIYGWRGASATNLPRFTTDFPQSDGTPAPVLELRTSWRNPPSTLHIANAISAEARRRSVAVHALRPRPDAPPGTVRAALLADAQAEREWIADHLHEHYQRSRDDGVSPPTAAVLVRRNADAAPVAEALRARGIPVEVVGLAGLLSIPEVAELVAMLRLVADPTAGAAAMRVLTGPRWRLGGRDIAALWQRAATLGAGRPADASSAQSIAMAAGPSGLGADTACLADAIGDPGAANSYSVTGYQRITALAAELSALRGHLGHSLPDLVAEVRRTLGLDCEVRAAAGHGGWAGAEHLDAFADVVAGYAERTTATDASAAASVLGLLAYLDAAEVVENGLAPAPLTVARDRVQVLTVHSAKGLEWEVVAVAHLSGGIFPSTASRSSWLTDAAELPPLLRGDRASAGALGIPVLDLSDVTNRKQLSDEISEHRRQLEQRRVDEERRLLYVGITRAEDTLLVSGHHWGPTGIKPRGPSDFLCELKDVIDRSVAEGNPCGVVEQWAPAPAEGDRNPLRDSAIEAVWPADPLARRRPDVERGAALVAGAMAAGATQDCVDVEVDVDGWAADVDALLAERARAERRVVRALPSQLSVSGLVDLARDPEGAVQRLVHRLPTRPDPHALLGNAFHSWVQQFYGTEWLFELGDLPGAADSDVGHTGELAVLQQAFTRSQWAARTPIAVEVPFEMPIGDTVVRGRIDAVFAEPDGGATVVDWKTGEPPRGAEAMRQAAVQLAVYRLAWAALSGCPESSVRTAFHYVRTGVTVVPDELPDLTELAGLAPASGRYPQPDAAGERGVAV</sequence>
<dbReference type="EMBL" id="LQOV01000016">
    <property type="protein sequence ID" value="ORV51871.1"/>
    <property type="molecule type" value="Genomic_DNA"/>
</dbReference>
<keyword evidence="10" id="KW-0234">DNA repair</keyword>
<evidence type="ECO:0000313" key="18">
    <source>
        <dbReference type="EMBL" id="ORV51871.1"/>
    </source>
</evidence>
<dbReference type="Pfam" id="PF00580">
    <property type="entry name" value="UvrD-helicase"/>
    <property type="match status" value="1"/>
</dbReference>
<evidence type="ECO:0000256" key="13">
    <source>
        <dbReference type="ARBA" id="ARBA00034808"/>
    </source>
</evidence>
<dbReference type="Gene3D" id="3.90.320.10">
    <property type="match status" value="1"/>
</dbReference>
<proteinExistence type="inferred from homology"/>
<accession>A0A1X1U4W7</accession>
<dbReference type="PANTHER" id="PTHR11070">
    <property type="entry name" value="UVRD / RECB / PCRA DNA HELICASE FAMILY MEMBER"/>
    <property type="match status" value="1"/>
</dbReference>
<dbReference type="EC" id="5.6.2.4" evidence="13"/>
<dbReference type="InterPro" id="IPR011604">
    <property type="entry name" value="PDDEXK-like_dom_sf"/>
</dbReference>
<evidence type="ECO:0000256" key="3">
    <source>
        <dbReference type="ARBA" id="ARBA00022741"/>
    </source>
</evidence>
<keyword evidence="6 15" id="KW-0347">Helicase</keyword>
<evidence type="ECO:0000256" key="2">
    <source>
        <dbReference type="ARBA" id="ARBA00022722"/>
    </source>
</evidence>
<dbReference type="Pfam" id="PF12705">
    <property type="entry name" value="PDDEXK_1"/>
    <property type="match status" value="1"/>
</dbReference>
<keyword evidence="4" id="KW-0227">DNA damage</keyword>
<evidence type="ECO:0000256" key="15">
    <source>
        <dbReference type="PROSITE-ProRule" id="PRU00560"/>
    </source>
</evidence>
<evidence type="ECO:0000259" key="16">
    <source>
        <dbReference type="PROSITE" id="PS51198"/>
    </source>
</evidence>
<keyword evidence="3 15" id="KW-0547">Nucleotide-binding</keyword>
<dbReference type="InterPro" id="IPR000212">
    <property type="entry name" value="DNA_helicase_UvrD/REP"/>
</dbReference>
<evidence type="ECO:0000256" key="4">
    <source>
        <dbReference type="ARBA" id="ARBA00022763"/>
    </source>
</evidence>
<feature type="domain" description="UvrD-like helicase C-terminal" evidence="17">
    <location>
        <begin position="399"/>
        <end position="717"/>
    </location>
</feature>
<dbReference type="PANTHER" id="PTHR11070:SF55">
    <property type="entry name" value="DNA 3'-5' HELICASE"/>
    <property type="match status" value="1"/>
</dbReference>
<keyword evidence="11" id="KW-0413">Isomerase</keyword>
<dbReference type="GO" id="GO:0004527">
    <property type="term" value="F:exonuclease activity"/>
    <property type="evidence" value="ECO:0007669"/>
    <property type="project" value="UniProtKB-KW"/>
</dbReference>
<evidence type="ECO:0000256" key="10">
    <source>
        <dbReference type="ARBA" id="ARBA00023204"/>
    </source>
</evidence>
<evidence type="ECO:0000256" key="8">
    <source>
        <dbReference type="ARBA" id="ARBA00022840"/>
    </source>
</evidence>
<dbReference type="GO" id="GO:0003677">
    <property type="term" value="F:DNA binding"/>
    <property type="evidence" value="ECO:0007669"/>
    <property type="project" value="UniProtKB-KW"/>
</dbReference>
<evidence type="ECO:0000256" key="6">
    <source>
        <dbReference type="ARBA" id="ARBA00022806"/>
    </source>
</evidence>
<keyword evidence="9" id="KW-0238">DNA-binding</keyword>
<keyword evidence="7" id="KW-0269">Exonuclease</keyword>
<evidence type="ECO:0000256" key="9">
    <source>
        <dbReference type="ARBA" id="ARBA00023125"/>
    </source>
</evidence>
<dbReference type="InterPro" id="IPR014017">
    <property type="entry name" value="DNA_helicase_UvrD-like_C"/>
</dbReference>
<dbReference type="InterPro" id="IPR027417">
    <property type="entry name" value="P-loop_NTPase"/>
</dbReference>
<evidence type="ECO:0000313" key="19">
    <source>
        <dbReference type="Proteomes" id="UP000193010"/>
    </source>
</evidence>
<dbReference type="PROSITE" id="PS51217">
    <property type="entry name" value="UVRD_HELICASE_CTER"/>
    <property type="match status" value="1"/>
</dbReference>
<dbReference type="Gene3D" id="1.10.486.10">
    <property type="entry name" value="PCRA, domain 4"/>
    <property type="match status" value="1"/>
</dbReference>
<dbReference type="GO" id="GO:0033202">
    <property type="term" value="C:DNA helicase complex"/>
    <property type="evidence" value="ECO:0007669"/>
    <property type="project" value="TreeGrafter"/>
</dbReference>
<dbReference type="GO" id="GO:0005524">
    <property type="term" value="F:ATP binding"/>
    <property type="evidence" value="ECO:0007669"/>
    <property type="project" value="UniProtKB-UniRule"/>
</dbReference>
<evidence type="ECO:0000259" key="17">
    <source>
        <dbReference type="PROSITE" id="PS51217"/>
    </source>
</evidence>
<dbReference type="CDD" id="cd17932">
    <property type="entry name" value="DEXQc_UvrD"/>
    <property type="match status" value="1"/>
</dbReference>
<dbReference type="PROSITE" id="PS51198">
    <property type="entry name" value="UVRD_HELICASE_ATP_BIND"/>
    <property type="match status" value="1"/>
</dbReference>
<evidence type="ECO:0000256" key="11">
    <source>
        <dbReference type="ARBA" id="ARBA00023235"/>
    </source>
</evidence>
<evidence type="ECO:0000256" key="14">
    <source>
        <dbReference type="ARBA" id="ARBA00048988"/>
    </source>
</evidence>
<feature type="domain" description="UvrD-like helicase ATP-binding" evidence="16">
    <location>
        <begin position="60"/>
        <end position="398"/>
    </location>
</feature>
<dbReference type="InterPro" id="IPR038726">
    <property type="entry name" value="PDDEXK_AddAB-type"/>
</dbReference>